<dbReference type="RefSeq" id="WP_344692882.1">
    <property type="nucleotide sequence ID" value="NZ_BAABBF010000003.1"/>
</dbReference>
<keyword evidence="6" id="KW-0808">Transferase</keyword>
<keyword evidence="8" id="KW-0418">Kinase</keyword>
<sequence length="433" mass="46093">MIDAPWLSLARRVTGGPDRTGARNMRQLVELRWLAVAGQLVTILIVGGPMRVPLPLVPMLSIVGAQALVNLASVPRMRQRTIGNLELFVALLFDIVALTAQLGLSGGATNPFVSLFLLQVVLAAILLEAWAAWAVVAITGLCFALLSVVHRPLRLPPTLDAASLYIMGAWLCFGLIATLLMMFVTRITRNLRARDARLADLRQQAAEEDHIVRMGMLASGAAHELGTPLASLSVALSDWRRMPVFQRHRDLRDEIAEMQGEVARCKAIVTGILQSAGEPRGEAPEVSSAHVFLDRVVAEWRATHAGVPLDYRREAVADVAIVADPALRQAIANVLDNAGEASPEGIELEASRGDGQLVVAVRDRGPGFAPALLADFGKPYISTKGSGHGVGLFLAVNVVRKLGGRAEAANRADGGAVVTLTLPLSTIGMTGEG</sequence>
<evidence type="ECO:0000256" key="2">
    <source>
        <dbReference type="ARBA" id="ARBA00004651"/>
    </source>
</evidence>
<dbReference type="InterPro" id="IPR003594">
    <property type="entry name" value="HATPase_dom"/>
</dbReference>
<dbReference type="InterPro" id="IPR003661">
    <property type="entry name" value="HisK_dim/P_dom"/>
</dbReference>
<dbReference type="Pfam" id="PF02518">
    <property type="entry name" value="HATPase_c"/>
    <property type="match status" value="1"/>
</dbReference>
<dbReference type="InterPro" id="IPR050980">
    <property type="entry name" value="2C_sensor_his_kinase"/>
</dbReference>
<feature type="transmembrane region" description="Helical" evidence="10">
    <location>
        <begin position="132"/>
        <end position="150"/>
    </location>
</feature>
<dbReference type="InterPro" id="IPR004358">
    <property type="entry name" value="Sig_transdc_His_kin-like_C"/>
</dbReference>
<dbReference type="InterPro" id="IPR005467">
    <property type="entry name" value="His_kinase_dom"/>
</dbReference>
<evidence type="ECO:0000256" key="10">
    <source>
        <dbReference type="SAM" id="Phobius"/>
    </source>
</evidence>
<dbReference type="Gene3D" id="1.10.287.130">
    <property type="match status" value="1"/>
</dbReference>
<evidence type="ECO:0000256" key="4">
    <source>
        <dbReference type="ARBA" id="ARBA00022475"/>
    </source>
</evidence>
<organism evidence="12 13">
    <name type="scientific">Sphingomonas cynarae</name>
    <dbReference type="NCBI Taxonomy" id="930197"/>
    <lineage>
        <taxon>Bacteria</taxon>
        <taxon>Pseudomonadati</taxon>
        <taxon>Pseudomonadota</taxon>
        <taxon>Alphaproteobacteria</taxon>
        <taxon>Sphingomonadales</taxon>
        <taxon>Sphingomonadaceae</taxon>
        <taxon>Sphingomonas</taxon>
    </lineage>
</organism>
<dbReference type="SUPFAM" id="SSF47384">
    <property type="entry name" value="Homodimeric domain of signal transducing histidine kinase"/>
    <property type="match status" value="1"/>
</dbReference>
<dbReference type="GO" id="GO:0005524">
    <property type="term" value="F:ATP binding"/>
    <property type="evidence" value="ECO:0007669"/>
    <property type="project" value="UniProtKB-KW"/>
</dbReference>
<name>A0ABP7DQP4_9SPHN</name>
<dbReference type="InterPro" id="IPR036890">
    <property type="entry name" value="HATPase_C_sf"/>
</dbReference>
<feature type="transmembrane region" description="Helical" evidence="10">
    <location>
        <begin position="56"/>
        <end position="73"/>
    </location>
</feature>
<keyword evidence="5" id="KW-0597">Phosphoprotein</keyword>
<evidence type="ECO:0000256" key="9">
    <source>
        <dbReference type="ARBA" id="ARBA00022840"/>
    </source>
</evidence>
<evidence type="ECO:0000256" key="3">
    <source>
        <dbReference type="ARBA" id="ARBA00012438"/>
    </source>
</evidence>
<dbReference type="PROSITE" id="PS50109">
    <property type="entry name" value="HIS_KIN"/>
    <property type="match status" value="1"/>
</dbReference>
<dbReference type="SMART" id="SM00387">
    <property type="entry name" value="HATPase_c"/>
    <property type="match status" value="1"/>
</dbReference>
<evidence type="ECO:0000313" key="12">
    <source>
        <dbReference type="EMBL" id="GAA3707852.1"/>
    </source>
</evidence>
<reference evidence="13" key="1">
    <citation type="journal article" date="2019" name="Int. J. Syst. Evol. Microbiol.">
        <title>The Global Catalogue of Microorganisms (GCM) 10K type strain sequencing project: providing services to taxonomists for standard genome sequencing and annotation.</title>
        <authorList>
            <consortium name="The Broad Institute Genomics Platform"/>
            <consortium name="The Broad Institute Genome Sequencing Center for Infectious Disease"/>
            <person name="Wu L."/>
            <person name="Ma J."/>
        </authorList>
    </citation>
    <scope>NUCLEOTIDE SEQUENCE [LARGE SCALE GENOMIC DNA]</scope>
    <source>
        <strain evidence="13">JCM 17498</strain>
    </source>
</reference>
<comment type="subcellular location">
    <subcellularLocation>
        <location evidence="2">Cell membrane</location>
        <topology evidence="2">Multi-pass membrane protein</topology>
    </subcellularLocation>
</comment>
<evidence type="ECO:0000256" key="1">
    <source>
        <dbReference type="ARBA" id="ARBA00000085"/>
    </source>
</evidence>
<keyword evidence="13" id="KW-1185">Reference proteome</keyword>
<evidence type="ECO:0000313" key="13">
    <source>
        <dbReference type="Proteomes" id="UP001500523"/>
    </source>
</evidence>
<dbReference type="EMBL" id="BAABBF010000003">
    <property type="protein sequence ID" value="GAA3707852.1"/>
    <property type="molecule type" value="Genomic_DNA"/>
</dbReference>
<dbReference type="SUPFAM" id="SSF55874">
    <property type="entry name" value="ATPase domain of HSP90 chaperone/DNA topoisomerase II/histidine kinase"/>
    <property type="match status" value="1"/>
</dbReference>
<accession>A0ABP7DQP4</accession>
<keyword evidence="10" id="KW-1133">Transmembrane helix</keyword>
<feature type="transmembrane region" description="Helical" evidence="10">
    <location>
        <begin position="31"/>
        <end position="50"/>
    </location>
</feature>
<keyword evidence="4" id="KW-1003">Cell membrane</keyword>
<dbReference type="PANTHER" id="PTHR44936">
    <property type="entry name" value="SENSOR PROTEIN CREC"/>
    <property type="match status" value="1"/>
</dbReference>
<dbReference type="PANTHER" id="PTHR44936:SF10">
    <property type="entry name" value="SENSOR PROTEIN RSTB"/>
    <property type="match status" value="1"/>
</dbReference>
<evidence type="ECO:0000259" key="11">
    <source>
        <dbReference type="PROSITE" id="PS50109"/>
    </source>
</evidence>
<feature type="domain" description="Histidine kinase" evidence="11">
    <location>
        <begin position="220"/>
        <end position="426"/>
    </location>
</feature>
<keyword evidence="7" id="KW-0547">Nucleotide-binding</keyword>
<comment type="catalytic activity">
    <reaction evidence="1">
        <text>ATP + protein L-histidine = ADP + protein N-phospho-L-histidine.</text>
        <dbReference type="EC" id="2.7.13.3"/>
    </reaction>
</comment>
<gene>
    <name evidence="12" type="ORF">GCM10022268_16520</name>
</gene>
<evidence type="ECO:0000256" key="8">
    <source>
        <dbReference type="ARBA" id="ARBA00022777"/>
    </source>
</evidence>
<protein>
    <recommendedName>
        <fullName evidence="3">histidine kinase</fullName>
        <ecNumber evidence="3">2.7.13.3</ecNumber>
    </recommendedName>
</protein>
<evidence type="ECO:0000256" key="6">
    <source>
        <dbReference type="ARBA" id="ARBA00022679"/>
    </source>
</evidence>
<evidence type="ECO:0000256" key="5">
    <source>
        <dbReference type="ARBA" id="ARBA00022553"/>
    </source>
</evidence>
<comment type="caution">
    <text evidence="12">The sequence shown here is derived from an EMBL/GenBank/DDBJ whole genome shotgun (WGS) entry which is preliminary data.</text>
</comment>
<evidence type="ECO:0000256" key="7">
    <source>
        <dbReference type="ARBA" id="ARBA00022741"/>
    </source>
</evidence>
<dbReference type="PRINTS" id="PR00344">
    <property type="entry name" value="BCTRLSENSOR"/>
</dbReference>
<dbReference type="EC" id="2.7.13.3" evidence="3"/>
<proteinExistence type="predicted"/>
<feature type="transmembrane region" description="Helical" evidence="10">
    <location>
        <begin position="85"/>
        <end position="104"/>
    </location>
</feature>
<dbReference type="InterPro" id="IPR036097">
    <property type="entry name" value="HisK_dim/P_sf"/>
</dbReference>
<keyword evidence="9 12" id="KW-0067">ATP-binding</keyword>
<dbReference type="Gene3D" id="3.30.565.10">
    <property type="entry name" value="Histidine kinase-like ATPase, C-terminal domain"/>
    <property type="match status" value="1"/>
</dbReference>
<dbReference type="Proteomes" id="UP001500523">
    <property type="component" value="Unassembled WGS sequence"/>
</dbReference>
<dbReference type="CDD" id="cd00082">
    <property type="entry name" value="HisKA"/>
    <property type="match status" value="1"/>
</dbReference>
<keyword evidence="10" id="KW-0812">Transmembrane</keyword>
<keyword evidence="10" id="KW-0472">Membrane</keyword>
<feature type="transmembrane region" description="Helical" evidence="10">
    <location>
        <begin position="162"/>
        <end position="184"/>
    </location>
</feature>